<proteinExistence type="inferred from homology"/>
<dbReference type="InterPro" id="IPR000182">
    <property type="entry name" value="GNAT_dom"/>
</dbReference>
<dbReference type="Proteomes" id="UP000644507">
    <property type="component" value="Unassembled WGS sequence"/>
</dbReference>
<keyword evidence="6" id="KW-1185">Reference proteome</keyword>
<reference evidence="5" key="1">
    <citation type="journal article" date="2014" name="Int. J. Syst. Evol. Microbiol.">
        <title>Complete genome sequence of Corynebacterium casei LMG S-19264T (=DSM 44701T), isolated from a smear-ripened cheese.</title>
        <authorList>
            <consortium name="US DOE Joint Genome Institute (JGI-PGF)"/>
            <person name="Walter F."/>
            <person name="Albersmeier A."/>
            <person name="Kalinowski J."/>
            <person name="Ruckert C."/>
        </authorList>
    </citation>
    <scope>NUCLEOTIDE SEQUENCE</scope>
    <source>
        <strain evidence="5">KCTC 12988</strain>
    </source>
</reference>
<dbReference type="CDD" id="cd04301">
    <property type="entry name" value="NAT_SF"/>
    <property type="match status" value="1"/>
</dbReference>
<organism evidence="5 6">
    <name type="scientific">Roseibacillus persicicus</name>
    <dbReference type="NCBI Taxonomy" id="454148"/>
    <lineage>
        <taxon>Bacteria</taxon>
        <taxon>Pseudomonadati</taxon>
        <taxon>Verrucomicrobiota</taxon>
        <taxon>Verrucomicrobiia</taxon>
        <taxon>Verrucomicrobiales</taxon>
        <taxon>Verrucomicrobiaceae</taxon>
        <taxon>Roseibacillus</taxon>
    </lineage>
</organism>
<dbReference type="PANTHER" id="PTHR10545">
    <property type="entry name" value="DIAMINE N-ACETYLTRANSFERASE"/>
    <property type="match status" value="1"/>
</dbReference>
<feature type="domain" description="N-acetyltransferase" evidence="4">
    <location>
        <begin position="1"/>
        <end position="151"/>
    </location>
</feature>
<evidence type="ECO:0000313" key="6">
    <source>
        <dbReference type="Proteomes" id="UP000644507"/>
    </source>
</evidence>
<dbReference type="SUPFAM" id="SSF55729">
    <property type="entry name" value="Acyl-CoA N-acyltransferases (Nat)"/>
    <property type="match status" value="1"/>
</dbReference>
<evidence type="ECO:0000256" key="1">
    <source>
        <dbReference type="ARBA" id="ARBA00008694"/>
    </source>
</evidence>
<dbReference type="GO" id="GO:0008080">
    <property type="term" value="F:N-acetyltransferase activity"/>
    <property type="evidence" value="ECO:0007669"/>
    <property type="project" value="UniProtKB-ARBA"/>
</dbReference>
<name>A0A918WGB2_9BACT</name>
<dbReference type="PANTHER" id="PTHR10545:SF29">
    <property type="entry name" value="GH14572P-RELATED"/>
    <property type="match status" value="1"/>
</dbReference>
<evidence type="ECO:0000256" key="3">
    <source>
        <dbReference type="ARBA" id="ARBA00023315"/>
    </source>
</evidence>
<reference evidence="5" key="2">
    <citation type="submission" date="2020-09" db="EMBL/GenBank/DDBJ databases">
        <authorList>
            <person name="Sun Q."/>
            <person name="Kim S."/>
        </authorList>
    </citation>
    <scope>NUCLEOTIDE SEQUENCE</scope>
    <source>
        <strain evidence="5">KCTC 12988</strain>
    </source>
</reference>
<dbReference type="FunFam" id="3.40.630.30:FF:000064">
    <property type="entry name" value="GNAT family acetyltransferase"/>
    <property type="match status" value="1"/>
</dbReference>
<accession>A0A918WGB2</accession>
<dbReference type="InterPro" id="IPR051016">
    <property type="entry name" value="Diverse_Substrate_AcTransf"/>
</dbReference>
<dbReference type="PROSITE" id="PS51186">
    <property type="entry name" value="GNAT"/>
    <property type="match status" value="1"/>
</dbReference>
<sequence length="151" mass="17306">MKPRTPLRHELAELHAMALELAEFEKITHLVKSTPADLERAMFEEKVLEGLVVDAPDGQGLAGFAIFYRNFSSFTGKTGLWLEDLYVRPEYRGHGFGRELLDHFLSLAKDRGCGRAEWSVLDWNTSAIEFYQSRQADVMPDWRICRVTFPA</sequence>
<protein>
    <submittedName>
        <fullName evidence="5">N-acetyltransferase</fullName>
    </submittedName>
</protein>
<comment type="similarity">
    <text evidence="1">Belongs to the acetyltransferase family.</text>
</comment>
<dbReference type="AlphaFoldDB" id="A0A918WGB2"/>
<evidence type="ECO:0000259" key="4">
    <source>
        <dbReference type="PROSITE" id="PS51186"/>
    </source>
</evidence>
<keyword evidence="2" id="KW-0808">Transferase</keyword>
<dbReference type="InterPro" id="IPR016181">
    <property type="entry name" value="Acyl_CoA_acyltransferase"/>
</dbReference>
<dbReference type="Gene3D" id="3.40.630.30">
    <property type="match status" value="1"/>
</dbReference>
<dbReference type="RefSeq" id="WP_189568636.1">
    <property type="nucleotide sequence ID" value="NZ_BMXI01000004.1"/>
</dbReference>
<evidence type="ECO:0000313" key="5">
    <source>
        <dbReference type="EMBL" id="GHC48770.1"/>
    </source>
</evidence>
<dbReference type="Pfam" id="PF00583">
    <property type="entry name" value="Acetyltransf_1"/>
    <property type="match status" value="1"/>
</dbReference>
<comment type="caution">
    <text evidence="5">The sequence shown here is derived from an EMBL/GenBank/DDBJ whole genome shotgun (WGS) entry which is preliminary data.</text>
</comment>
<dbReference type="EMBL" id="BMXI01000004">
    <property type="protein sequence ID" value="GHC48770.1"/>
    <property type="molecule type" value="Genomic_DNA"/>
</dbReference>
<gene>
    <name evidence="5" type="ORF">GCM10007100_13380</name>
</gene>
<evidence type="ECO:0000256" key="2">
    <source>
        <dbReference type="ARBA" id="ARBA00022679"/>
    </source>
</evidence>
<keyword evidence="3" id="KW-0012">Acyltransferase</keyword>